<dbReference type="AlphaFoldDB" id="A0A8W8K0J0"/>
<feature type="compositionally biased region" description="Basic residues" evidence="1">
    <location>
        <begin position="126"/>
        <end position="139"/>
    </location>
</feature>
<proteinExistence type="predicted"/>
<accession>A0A8W8K0J0</accession>
<sequence length="416" mass="48398">MDDEHQSDYLIQRLEEMFAKLEKRSQKTDAWEGEDEEGEEDRGQKKKRRQPKRPAIEKSPPNISETAKAGGLGDSEKDVEMFHIKEKNRFSFRNTCKTSTMAKDRKLKSEDEMKKIMNTALQRQDKIKRRRKRGTKNAKRSVSEKDAELDEASANQRLDILNVPRITEQSMEHMNERNRAMTAVHTQLLSTFNAEAFGIKIAHADKVKQKKEQMEAVHAELKAKHLSKKRVNLDGVRKYVSEIVEKTRQKLLKEETTFQFLQVQKSIRMKHEENVKRILDIRKAKEAVHEELLTLFTSGVRKPFIVYCEKAKAKREQMINVHKELKRQTFLKGLCIEDDDEDAGFVPRKLFLFGIEEFSKVQQVVLQPNIAQNNSVEVPSCSVEPVANQEEESEAPFSAKRRPSIGERFLRFLGFR</sequence>
<reference evidence="2" key="1">
    <citation type="submission" date="2022-08" db="UniProtKB">
        <authorList>
            <consortium name="EnsemblMetazoa"/>
        </authorList>
    </citation>
    <scope>IDENTIFICATION</scope>
    <source>
        <strain evidence="2">05x7-T-G4-1.051#20</strain>
    </source>
</reference>
<evidence type="ECO:0000313" key="2">
    <source>
        <dbReference type="EnsemblMetazoa" id="G21365.1:cds"/>
    </source>
</evidence>
<protein>
    <submittedName>
        <fullName evidence="2">Uncharacterized protein</fullName>
    </submittedName>
</protein>
<feature type="compositionally biased region" description="Acidic residues" evidence="1">
    <location>
        <begin position="31"/>
        <end position="40"/>
    </location>
</feature>
<name>A0A8W8K0J0_MAGGI</name>
<dbReference type="EnsemblMetazoa" id="G21365.1">
    <property type="protein sequence ID" value="G21365.1:cds"/>
    <property type="gene ID" value="G21365"/>
</dbReference>
<keyword evidence="3" id="KW-1185">Reference proteome</keyword>
<feature type="region of interest" description="Disordered" evidence="1">
    <location>
        <begin position="123"/>
        <end position="151"/>
    </location>
</feature>
<evidence type="ECO:0000256" key="1">
    <source>
        <dbReference type="SAM" id="MobiDB-lite"/>
    </source>
</evidence>
<organism evidence="2 3">
    <name type="scientific">Magallana gigas</name>
    <name type="common">Pacific oyster</name>
    <name type="synonym">Crassostrea gigas</name>
    <dbReference type="NCBI Taxonomy" id="29159"/>
    <lineage>
        <taxon>Eukaryota</taxon>
        <taxon>Metazoa</taxon>
        <taxon>Spiralia</taxon>
        <taxon>Lophotrochozoa</taxon>
        <taxon>Mollusca</taxon>
        <taxon>Bivalvia</taxon>
        <taxon>Autobranchia</taxon>
        <taxon>Pteriomorphia</taxon>
        <taxon>Ostreida</taxon>
        <taxon>Ostreoidea</taxon>
        <taxon>Ostreidae</taxon>
        <taxon>Magallana</taxon>
    </lineage>
</organism>
<feature type="region of interest" description="Disordered" evidence="1">
    <location>
        <begin position="23"/>
        <end position="76"/>
    </location>
</feature>
<dbReference type="Proteomes" id="UP000005408">
    <property type="component" value="Unassembled WGS sequence"/>
</dbReference>
<evidence type="ECO:0000313" key="3">
    <source>
        <dbReference type="Proteomes" id="UP000005408"/>
    </source>
</evidence>